<keyword evidence="3" id="KW-1185">Reference proteome</keyword>
<protein>
    <submittedName>
        <fullName evidence="2">Uncharacterized protein</fullName>
    </submittedName>
</protein>
<reference evidence="2 3" key="1">
    <citation type="submission" date="2016-01" db="EMBL/GenBank/DDBJ databases">
        <title>The draft genome sequence of Aquimarina sp. RZW4-3-2.</title>
        <authorList>
            <person name="Wang Y."/>
        </authorList>
    </citation>
    <scope>NUCLEOTIDE SEQUENCE [LARGE SCALE GENOMIC DNA]</scope>
    <source>
        <strain evidence="2 3">RZW4-3-2</strain>
    </source>
</reference>
<dbReference type="RefSeq" id="WP_066314807.1">
    <property type="nucleotide sequence ID" value="NZ_LQRT01000015.1"/>
</dbReference>
<dbReference type="STRING" id="1642818.AWE51_25125"/>
<accession>A0A162CPE1</accession>
<gene>
    <name evidence="2" type="ORF">AWE51_25125</name>
</gene>
<evidence type="ECO:0000313" key="2">
    <source>
        <dbReference type="EMBL" id="KZS40184.1"/>
    </source>
</evidence>
<proteinExistence type="predicted"/>
<feature type="compositionally biased region" description="Basic residues" evidence="1">
    <location>
        <begin position="56"/>
        <end position="79"/>
    </location>
</feature>
<evidence type="ECO:0000313" key="3">
    <source>
        <dbReference type="Proteomes" id="UP000076715"/>
    </source>
</evidence>
<feature type="region of interest" description="Disordered" evidence="1">
    <location>
        <begin position="48"/>
        <end position="79"/>
    </location>
</feature>
<comment type="caution">
    <text evidence="2">The sequence shown here is derived from an EMBL/GenBank/DDBJ whole genome shotgun (WGS) entry which is preliminary data.</text>
</comment>
<evidence type="ECO:0000256" key="1">
    <source>
        <dbReference type="SAM" id="MobiDB-lite"/>
    </source>
</evidence>
<name>A0A162CPE1_9FLAO</name>
<dbReference type="OrthoDB" id="1451930at2"/>
<dbReference type="Proteomes" id="UP000076715">
    <property type="component" value="Unassembled WGS sequence"/>
</dbReference>
<organism evidence="2 3">
    <name type="scientific">Aquimarina aggregata</name>
    <dbReference type="NCBI Taxonomy" id="1642818"/>
    <lineage>
        <taxon>Bacteria</taxon>
        <taxon>Pseudomonadati</taxon>
        <taxon>Bacteroidota</taxon>
        <taxon>Flavobacteriia</taxon>
        <taxon>Flavobacteriales</taxon>
        <taxon>Flavobacteriaceae</taxon>
        <taxon>Aquimarina</taxon>
    </lineage>
</organism>
<dbReference type="EMBL" id="LQRT01000015">
    <property type="protein sequence ID" value="KZS40184.1"/>
    <property type="molecule type" value="Genomic_DNA"/>
</dbReference>
<dbReference type="AlphaFoldDB" id="A0A162CPE1"/>
<sequence length="79" mass="9307">MKNPPAKVRLIGRKNNFYLIQFPNIPIPVEVNEELYRNMLESPEYKFVDSDGKSSVGKRYKKNKVYKIQNNKRSKMQSA</sequence>